<keyword evidence="1" id="KW-0614">Plasmid</keyword>
<sequence length="39" mass="4634">MQLGLCFFSFYYSMHDFIHCGDLRVFQVYKSPVLVQKSV</sequence>
<dbReference type="EMBL" id="LT158603">
    <property type="protein sequence ID" value="CVK35558.1"/>
    <property type="molecule type" value="Genomic_DNA"/>
</dbReference>
<gene>
    <name evidence="1" type="ORF">MCM2015_pMC3_16</name>
</gene>
<reference evidence="1" key="1">
    <citation type="journal article" date="2016" name="Sci. Rep.">
        <title>Genomics of high molecular weight plasmids isolated from an on-farm biopurification system.</title>
        <authorList>
            <person name="Martini M.C."/>
            <person name="Wibberg D."/>
            <person name="Lozano M."/>
            <person name="Torres Tejerizo G."/>
            <person name="Albicoro F.J."/>
            <person name="Jaenicke S."/>
            <person name="van Elsas J.D."/>
            <person name="Petroni A."/>
            <person name="Garcillan-Barcia M.P."/>
            <person name="de la Cruz F."/>
            <person name="Schluter A."/>
            <person name="Puhler A."/>
            <person name="Pistorio M."/>
            <person name="Lagares A."/>
            <person name="Del Papa M.F."/>
        </authorList>
    </citation>
    <scope>NUCLEOTIDE SEQUENCE</scope>
    <source>
        <plasmid evidence="1">pMC3</plasmid>
    </source>
</reference>
<accession>A0A1A7GEW0</accession>
<dbReference type="AlphaFoldDB" id="A0A1A7GEW0"/>
<organism evidence="1">
    <name type="scientific">biofilter metagenome</name>
    <dbReference type="NCBI Taxonomy" id="1070537"/>
    <lineage>
        <taxon>unclassified sequences</taxon>
        <taxon>metagenomes</taxon>
        <taxon>ecological metagenomes</taxon>
    </lineage>
</organism>
<name>A0A1A7GEW0_9ZZZZ</name>
<protein>
    <submittedName>
        <fullName evidence="1">Uncharacterized protein</fullName>
    </submittedName>
</protein>
<geneLocation type="plasmid" evidence="1">
    <name>pMC3</name>
</geneLocation>
<proteinExistence type="predicted"/>
<evidence type="ECO:0000313" key="1">
    <source>
        <dbReference type="EMBL" id="CVK35558.1"/>
    </source>
</evidence>